<evidence type="ECO:0000313" key="1">
    <source>
        <dbReference type="EMBL" id="CCF36613.1"/>
    </source>
</evidence>
<dbReference type="Proteomes" id="UP000007174">
    <property type="component" value="Unassembled WGS sequence"/>
</dbReference>
<accession>H1V8R0</accession>
<reference evidence="2" key="1">
    <citation type="journal article" date="2012" name="Nat. Genet.">
        <title>Lifestyle transitions in plant pathogenic Colletotrichum fungi deciphered by genome and transcriptome analyses.</title>
        <authorList>
            <person name="O'Connell R.J."/>
            <person name="Thon M.R."/>
            <person name="Hacquard S."/>
            <person name="Amyotte S.G."/>
            <person name="Kleemann J."/>
            <person name="Torres M.F."/>
            <person name="Damm U."/>
            <person name="Buiate E.A."/>
            <person name="Epstein L."/>
            <person name="Alkan N."/>
            <person name="Altmueller J."/>
            <person name="Alvarado-Balderrama L."/>
            <person name="Bauser C.A."/>
            <person name="Becker C."/>
            <person name="Birren B.W."/>
            <person name="Chen Z."/>
            <person name="Choi J."/>
            <person name="Crouch J.A."/>
            <person name="Duvick J.P."/>
            <person name="Farman M.A."/>
            <person name="Gan P."/>
            <person name="Heiman D."/>
            <person name="Henrissat B."/>
            <person name="Howard R.J."/>
            <person name="Kabbage M."/>
            <person name="Koch C."/>
            <person name="Kracher B."/>
            <person name="Kubo Y."/>
            <person name="Law A.D."/>
            <person name="Lebrun M.-H."/>
            <person name="Lee Y.-H."/>
            <person name="Miyara I."/>
            <person name="Moore N."/>
            <person name="Neumann U."/>
            <person name="Nordstroem K."/>
            <person name="Panaccione D.G."/>
            <person name="Panstruga R."/>
            <person name="Place M."/>
            <person name="Proctor R.H."/>
            <person name="Prusky D."/>
            <person name="Rech G."/>
            <person name="Reinhardt R."/>
            <person name="Rollins J.A."/>
            <person name="Rounsley S."/>
            <person name="Schardl C.L."/>
            <person name="Schwartz D.C."/>
            <person name="Shenoy N."/>
            <person name="Shirasu K."/>
            <person name="Sikhakolli U.R."/>
            <person name="Stueber K."/>
            <person name="Sukno S.A."/>
            <person name="Sweigard J.A."/>
            <person name="Takano Y."/>
            <person name="Takahara H."/>
            <person name="Trail F."/>
            <person name="van der Does H.C."/>
            <person name="Voll L.M."/>
            <person name="Will I."/>
            <person name="Young S."/>
            <person name="Zeng Q."/>
            <person name="Zhang J."/>
            <person name="Zhou S."/>
            <person name="Dickman M.B."/>
            <person name="Schulze-Lefert P."/>
            <person name="Ver Loren van Themaat E."/>
            <person name="Ma L.-J."/>
            <person name="Vaillancourt L.J."/>
        </authorList>
    </citation>
    <scope>NUCLEOTIDE SEQUENCE [LARGE SCALE GENOMIC DNA]</scope>
    <source>
        <strain evidence="2">IMI 349063</strain>
    </source>
</reference>
<dbReference type="HOGENOM" id="CLU_1444224_0_0_1"/>
<dbReference type="EMBL" id="CACQ02002061">
    <property type="protein sequence ID" value="CCF36613.1"/>
    <property type="molecule type" value="Genomic_DNA"/>
</dbReference>
<feature type="non-terminal residue" evidence="1">
    <location>
        <position position="1"/>
    </location>
</feature>
<protein>
    <submittedName>
        <fullName evidence="1">Uncharacterized protein</fullName>
    </submittedName>
</protein>
<evidence type="ECO:0000313" key="2">
    <source>
        <dbReference type="Proteomes" id="UP000007174"/>
    </source>
</evidence>
<dbReference type="AlphaFoldDB" id="H1V8R0"/>
<sequence>DIDLGRGEQALAHSLTGIPWSGVCVCETLAFQDSADQGEAVRVNATGGQAKQHVSSFHVALARQSLAIDHNTKRAACRIVIVLLVHAGHLSCLAADEGASSVDAACRNTFDKRGGGAQVELAAAIIIQEHQWSSALDNEIIDIHSNQVDAHGIVLAHLLRNHELGANAVDGANHDRELAVVQLKTALG</sequence>
<name>H1V8R0_COLHI</name>
<proteinExistence type="predicted"/>
<organism evidence="1 2">
    <name type="scientific">Colletotrichum higginsianum (strain IMI 349063)</name>
    <name type="common">Crucifer anthracnose fungus</name>
    <dbReference type="NCBI Taxonomy" id="759273"/>
    <lineage>
        <taxon>Eukaryota</taxon>
        <taxon>Fungi</taxon>
        <taxon>Dikarya</taxon>
        <taxon>Ascomycota</taxon>
        <taxon>Pezizomycotina</taxon>
        <taxon>Sordariomycetes</taxon>
        <taxon>Hypocreomycetidae</taxon>
        <taxon>Glomerellales</taxon>
        <taxon>Glomerellaceae</taxon>
        <taxon>Colletotrichum</taxon>
        <taxon>Colletotrichum destructivum species complex</taxon>
    </lineage>
</organism>
<gene>
    <name evidence="1" type="ORF">CH063_08140</name>
</gene>